<keyword evidence="2" id="KW-0238">DNA-binding</keyword>
<name>A0A1J4SEQ6_9BACT</name>
<dbReference type="EMBL" id="MNUO01000031">
    <property type="protein sequence ID" value="OIN97921.1"/>
    <property type="molecule type" value="Genomic_DNA"/>
</dbReference>
<dbReference type="NCBIfam" id="NF033788">
    <property type="entry name" value="HTH_metalloreg"/>
    <property type="match status" value="1"/>
</dbReference>
<evidence type="ECO:0000313" key="7">
    <source>
        <dbReference type="Proteomes" id="UP000182278"/>
    </source>
</evidence>
<dbReference type="SMART" id="SM00418">
    <property type="entry name" value="HTH_ARSR"/>
    <property type="match status" value="1"/>
</dbReference>
<sequence>MKVRLDSSEIFKVLSVETRIKIIELLKSRGSLGAKNIAEALGITPAAVSQHLKVLKQAGLVSSARKGYWIPYSIDGGAMEDCRLIVNEICRCGCKGTCRFENQKKLSLVSLTKYKKELEMELGDVEKRISEIKGKNTK</sequence>
<dbReference type="PANTHER" id="PTHR43132:SF2">
    <property type="entry name" value="ARSENICAL RESISTANCE OPERON REPRESSOR ARSR-RELATED"/>
    <property type="match status" value="1"/>
</dbReference>
<keyword evidence="3" id="KW-0804">Transcription</keyword>
<dbReference type="InterPro" id="IPR011991">
    <property type="entry name" value="ArsR-like_HTH"/>
</dbReference>
<organism evidence="6 7">
    <name type="scientific">Candidatus Desantisbacteria bacterium CG1_02_38_46</name>
    <dbReference type="NCBI Taxonomy" id="1817893"/>
    <lineage>
        <taxon>Bacteria</taxon>
        <taxon>Candidatus Desantisiibacteriota</taxon>
    </lineage>
</organism>
<dbReference type="InterPro" id="IPR036390">
    <property type="entry name" value="WH_DNA-bd_sf"/>
</dbReference>
<dbReference type="PRINTS" id="PR00778">
    <property type="entry name" value="HTHARSR"/>
</dbReference>
<evidence type="ECO:0000256" key="2">
    <source>
        <dbReference type="ARBA" id="ARBA00023125"/>
    </source>
</evidence>
<dbReference type="InterPro" id="IPR036388">
    <property type="entry name" value="WH-like_DNA-bd_sf"/>
</dbReference>
<dbReference type="PANTHER" id="PTHR43132">
    <property type="entry name" value="ARSENICAL RESISTANCE OPERON REPRESSOR ARSR-RELATED"/>
    <property type="match status" value="1"/>
</dbReference>
<dbReference type="InterPro" id="IPR001845">
    <property type="entry name" value="HTH_ArsR_DNA-bd_dom"/>
</dbReference>
<dbReference type="Proteomes" id="UP000182278">
    <property type="component" value="Unassembled WGS sequence"/>
</dbReference>
<dbReference type="AlphaFoldDB" id="A0A1J4SEQ6"/>
<gene>
    <name evidence="6" type="ORF">AUJ66_02020</name>
</gene>
<accession>A0A1J4SEQ6</accession>
<dbReference type="CDD" id="cd00090">
    <property type="entry name" value="HTH_ARSR"/>
    <property type="match status" value="1"/>
</dbReference>
<keyword evidence="1" id="KW-0805">Transcription regulation</keyword>
<dbReference type="Gene3D" id="1.10.10.10">
    <property type="entry name" value="Winged helix-like DNA-binding domain superfamily/Winged helix DNA-binding domain"/>
    <property type="match status" value="1"/>
</dbReference>
<keyword evidence="4" id="KW-0175">Coiled coil</keyword>
<proteinExistence type="predicted"/>
<dbReference type="GO" id="GO:0003677">
    <property type="term" value="F:DNA binding"/>
    <property type="evidence" value="ECO:0007669"/>
    <property type="project" value="UniProtKB-KW"/>
</dbReference>
<dbReference type="STRING" id="1817893.AUJ66_02020"/>
<dbReference type="GO" id="GO:0003700">
    <property type="term" value="F:DNA-binding transcription factor activity"/>
    <property type="evidence" value="ECO:0007669"/>
    <property type="project" value="InterPro"/>
</dbReference>
<feature type="coiled-coil region" evidence="4">
    <location>
        <begin position="108"/>
        <end position="135"/>
    </location>
</feature>
<dbReference type="Pfam" id="PF01022">
    <property type="entry name" value="HTH_5"/>
    <property type="match status" value="1"/>
</dbReference>
<evidence type="ECO:0000313" key="6">
    <source>
        <dbReference type="EMBL" id="OIN97921.1"/>
    </source>
</evidence>
<dbReference type="InterPro" id="IPR051011">
    <property type="entry name" value="Metal_resp_trans_reg"/>
</dbReference>
<reference evidence="6 7" key="1">
    <citation type="journal article" date="2016" name="Environ. Microbiol.">
        <title>Genomic resolution of a cold subsurface aquifer community provides metabolic insights for novel microbes adapted to high CO concentrations.</title>
        <authorList>
            <person name="Probst A.J."/>
            <person name="Castelle C.J."/>
            <person name="Singh A."/>
            <person name="Brown C.T."/>
            <person name="Anantharaman K."/>
            <person name="Sharon I."/>
            <person name="Hug L.A."/>
            <person name="Burstein D."/>
            <person name="Emerson J.B."/>
            <person name="Thomas B.C."/>
            <person name="Banfield J.F."/>
        </authorList>
    </citation>
    <scope>NUCLEOTIDE SEQUENCE [LARGE SCALE GENOMIC DNA]</scope>
    <source>
        <strain evidence="6">CG1_02_38_46</strain>
    </source>
</reference>
<dbReference type="SUPFAM" id="SSF46785">
    <property type="entry name" value="Winged helix' DNA-binding domain"/>
    <property type="match status" value="1"/>
</dbReference>
<evidence type="ECO:0000259" key="5">
    <source>
        <dbReference type="PROSITE" id="PS50987"/>
    </source>
</evidence>
<evidence type="ECO:0000256" key="3">
    <source>
        <dbReference type="ARBA" id="ARBA00023163"/>
    </source>
</evidence>
<dbReference type="PROSITE" id="PS50987">
    <property type="entry name" value="HTH_ARSR_2"/>
    <property type="match status" value="1"/>
</dbReference>
<comment type="caution">
    <text evidence="6">The sequence shown here is derived from an EMBL/GenBank/DDBJ whole genome shotgun (WGS) entry which is preliminary data.</text>
</comment>
<protein>
    <recommendedName>
        <fullName evidence="5">HTH arsR-type domain-containing protein</fullName>
    </recommendedName>
</protein>
<feature type="domain" description="HTH arsR-type" evidence="5">
    <location>
        <begin position="1"/>
        <end position="93"/>
    </location>
</feature>
<evidence type="ECO:0000256" key="4">
    <source>
        <dbReference type="SAM" id="Coils"/>
    </source>
</evidence>
<evidence type="ECO:0000256" key="1">
    <source>
        <dbReference type="ARBA" id="ARBA00023015"/>
    </source>
</evidence>